<dbReference type="PaxDb" id="29760-VIT_12s0034g00450.t01"/>
<keyword evidence="2" id="KW-1185">Reference proteome</keyword>
<dbReference type="EMBL" id="FN595497">
    <property type="protein sequence ID" value="CBI23909.3"/>
    <property type="molecule type" value="Genomic_DNA"/>
</dbReference>
<evidence type="ECO:0000313" key="1">
    <source>
        <dbReference type="EMBL" id="CBI23909.3"/>
    </source>
</evidence>
<organism evidence="1 2">
    <name type="scientific">Vitis vinifera</name>
    <name type="common">Grape</name>
    <dbReference type="NCBI Taxonomy" id="29760"/>
    <lineage>
        <taxon>Eukaryota</taxon>
        <taxon>Viridiplantae</taxon>
        <taxon>Streptophyta</taxon>
        <taxon>Embryophyta</taxon>
        <taxon>Tracheophyta</taxon>
        <taxon>Spermatophyta</taxon>
        <taxon>Magnoliopsida</taxon>
        <taxon>eudicotyledons</taxon>
        <taxon>Gunneridae</taxon>
        <taxon>Pentapetalae</taxon>
        <taxon>rosids</taxon>
        <taxon>Vitales</taxon>
        <taxon>Vitaceae</taxon>
        <taxon>Viteae</taxon>
        <taxon>Vitis</taxon>
    </lineage>
</organism>
<dbReference type="Proteomes" id="UP000009183">
    <property type="component" value="Chromosome 12"/>
</dbReference>
<proteinExistence type="predicted"/>
<reference evidence="2" key="1">
    <citation type="journal article" date="2007" name="Nature">
        <title>The grapevine genome sequence suggests ancestral hexaploidization in major angiosperm phyla.</title>
        <authorList>
            <consortium name="The French-Italian Public Consortium for Grapevine Genome Characterization."/>
            <person name="Jaillon O."/>
            <person name="Aury J.-M."/>
            <person name="Noel B."/>
            <person name="Policriti A."/>
            <person name="Clepet C."/>
            <person name="Casagrande A."/>
            <person name="Choisne N."/>
            <person name="Aubourg S."/>
            <person name="Vitulo N."/>
            <person name="Jubin C."/>
            <person name="Vezzi A."/>
            <person name="Legeai F."/>
            <person name="Hugueney P."/>
            <person name="Dasilva C."/>
            <person name="Horner D."/>
            <person name="Mica E."/>
            <person name="Jublot D."/>
            <person name="Poulain J."/>
            <person name="Bruyere C."/>
            <person name="Billault A."/>
            <person name="Segurens B."/>
            <person name="Gouyvenoux M."/>
            <person name="Ugarte E."/>
            <person name="Cattonaro F."/>
            <person name="Anthouard V."/>
            <person name="Vico V."/>
            <person name="Del Fabbro C."/>
            <person name="Alaux M."/>
            <person name="Di Gaspero G."/>
            <person name="Dumas V."/>
            <person name="Felice N."/>
            <person name="Paillard S."/>
            <person name="Juman I."/>
            <person name="Moroldo M."/>
            <person name="Scalabrin S."/>
            <person name="Canaguier A."/>
            <person name="Le Clainche I."/>
            <person name="Malacrida G."/>
            <person name="Durand E."/>
            <person name="Pesole G."/>
            <person name="Laucou V."/>
            <person name="Chatelet P."/>
            <person name="Merdinoglu D."/>
            <person name="Delledonne M."/>
            <person name="Pezzotti M."/>
            <person name="Lecharny A."/>
            <person name="Scarpelli C."/>
            <person name="Artiguenave F."/>
            <person name="Pe M.E."/>
            <person name="Valle G."/>
            <person name="Morgante M."/>
            <person name="Caboche M."/>
            <person name="Adam-Blondon A.-F."/>
            <person name="Weissenbach J."/>
            <person name="Quetier F."/>
            <person name="Wincker P."/>
        </authorList>
    </citation>
    <scope>NUCLEOTIDE SEQUENCE [LARGE SCALE GENOMIC DNA]</scope>
    <source>
        <strain evidence="2">cv. Pinot noir / PN40024</strain>
    </source>
</reference>
<dbReference type="HOGENOM" id="CLU_3360710_0_0_1"/>
<gene>
    <name evidence="1" type="ordered locus">VIT_12s0034g00450</name>
</gene>
<protein>
    <submittedName>
        <fullName evidence="1">Uncharacterized protein</fullName>
    </submittedName>
</protein>
<dbReference type="InParanoid" id="D7T080"/>
<evidence type="ECO:0000313" key="2">
    <source>
        <dbReference type="Proteomes" id="UP000009183"/>
    </source>
</evidence>
<dbReference type="AlphaFoldDB" id="D7T080"/>
<sequence>MITLLTTPGIRLMGAARLDGKTEKEKKRGKMACKGR</sequence>
<accession>D7T080</accession>
<name>D7T080_VITVI</name>